<comment type="caution">
    <text evidence="1">The sequence shown here is derived from an EMBL/GenBank/DDBJ whole genome shotgun (WGS) entry which is preliminary data.</text>
</comment>
<sequence length="101" mass="11500">MCSKKLDSILAKVPPATVVSEEIDKEINFDNNSTASNFMSTAHSNKKNEKLVAVIPLHLKTQIRQYLANNPYDTERSLVLKALKVFGFNIPIEEIKDRRRN</sequence>
<evidence type="ECO:0000313" key="2">
    <source>
        <dbReference type="Proteomes" id="UP000033358"/>
    </source>
</evidence>
<protein>
    <submittedName>
        <fullName evidence="1">Uncharacterized protein</fullName>
    </submittedName>
</protein>
<keyword evidence="2" id="KW-1185">Reference proteome</keyword>
<reference evidence="1 2" key="1">
    <citation type="submission" date="2015-02" db="EMBL/GenBank/DDBJ databases">
        <title>Single cell genomics of a rare environmental alphaproteobacterium provides unique insights into Rickettsiaceae evolution.</title>
        <authorList>
            <person name="Martijn J."/>
            <person name="Schulz F."/>
            <person name="Zaremba-Niedzwiedzka K."/>
            <person name="Viklund J."/>
            <person name="Stepanauskas R."/>
            <person name="Andersson S.G.E."/>
            <person name="Horn M."/>
            <person name="Guy L."/>
            <person name="Ettema T.J.G."/>
        </authorList>
    </citation>
    <scope>NUCLEOTIDE SEQUENCE [LARGE SCALE GENOMIC DNA]</scope>
    <source>
        <strain evidence="1 2">SCGC AAA041-L04</strain>
    </source>
</reference>
<organism evidence="1 2">
    <name type="scientific">Candidatus Arcanibacter lacustris</name>
    <dbReference type="NCBI Taxonomy" id="1607817"/>
    <lineage>
        <taxon>Bacteria</taxon>
        <taxon>Pseudomonadati</taxon>
        <taxon>Pseudomonadota</taxon>
        <taxon>Alphaproteobacteria</taxon>
        <taxon>Rickettsiales</taxon>
        <taxon>Candidatus Arcanibacter</taxon>
    </lineage>
</organism>
<name>A0A0F5MPK2_9RICK</name>
<dbReference type="AlphaFoldDB" id="A0A0F5MPK2"/>
<accession>A0A0F5MPK2</accession>
<evidence type="ECO:0000313" key="1">
    <source>
        <dbReference type="EMBL" id="KKB96504.1"/>
    </source>
</evidence>
<dbReference type="Proteomes" id="UP000033358">
    <property type="component" value="Unassembled WGS sequence"/>
</dbReference>
<proteinExistence type="predicted"/>
<dbReference type="EMBL" id="JYHA01000066">
    <property type="protein sequence ID" value="KKB96504.1"/>
    <property type="molecule type" value="Genomic_DNA"/>
</dbReference>
<gene>
    <name evidence="1" type="ORF">SZ25_00410</name>
</gene>